<gene>
    <name evidence="2" type="ORF">CL55_00002780</name>
</gene>
<dbReference type="STRING" id="1835254.CL55_00002780"/>
<dbReference type="PATRIC" id="fig|576611.7.peg.280"/>
<dbReference type="AlphaFoldDB" id="A0A0E3ZKH1"/>
<dbReference type="KEGG" id="pdq:CL55_00002780"/>
<keyword evidence="1" id="KW-0812">Transmembrane</keyword>
<dbReference type="EMBL" id="CP007501">
    <property type="protein sequence ID" value="AKD24611.1"/>
    <property type="molecule type" value="Genomic_DNA"/>
</dbReference>
<proteinExistence type="predicted"/>
<dbReference type="HOGENOM" id="CLU_2181484_0_0_4"/>
<protein>
    <submittedName>
        <fullName evidence="2">Uncharacterized protein</fullName>
    </submittedName>
</protein>
<name>A0A0E3ZKH1_9BURK</name>
<organism evidence="2 3">
    <name type="scientific">Polynucleobacter duraquae</name>
    <dbReference type="NCBI Taxonomy" id="1835254"/>
    <lineage>
        <taxon>Bacteria</taxon>
        <taxon>Pseudomonadati</taxon>
        <taxon>Pseudomonadota</taxon>
        <taxon>Betaproteobacteria</taxon>
        <taxon>Burkholderiales</taxon>
        <taxon>Burkholderiaceae</taxon>
        <taxon>Polynucleobacter</taxon>
    </lineage>
</organism>
<dbReference type="Proteomes" id="UP000061135">
    <property type="component" value="Chromosome"/>
</dbReference>
<reference evidence="2 3" key="1">
    <citation type="submission" date="2014-03" db="EMBL/GenBank/DDBJ databases">
        <title>Genome of Polynucleobacter strain MWH-MoK4.</title>
        <authorList>
            <person name="Hahn M.W."/>
        </authorList>
    </citation>
    <scope>NUCLEOTIDE SEQUENCE [LARGE SCALE GENOMIC DNA]</scope>
    <source>
        <strain evidence="2 3">MWH-MoK4</strain>
    </source>
</reference>
<feature type="transmembrane region" description="Helical" evidence="1">
    <location>
        <begin position="12"/>
        <end position="39"/>
    </location>
</feature>
<keyword evidence="1" id="KW-1133">Transmembrane helix</keyword>
<evidence type="ECO:0000313" key="3">
    <source>
        <dbReference type="Proteomes" id="UP000061135"/>
    </source>
</evidence>
<keyword evidence="3" id="KW-1185">Reference proteome</keyword>
<evidence type="ECO:0000313" key="2">
    <source>
        <dbReference type="EMBL" id="AKD24611.1"/>
    </source>
</evidence>
<accession>A0A0E3ZKH1</accession>
<sequence length="131" mass="14919">MVYPFTRSLNEHLPLAICFESIVIIAWVLSLLTLLSVLVMQLERLVALEVISINTYAESQKEFIAAEKALNECEQHLSNITALENPACHLQSAGKNLWLISSKSKPRLEALIFLDDKTHIATRVNWRQNFE</sequence>
<evidence type="ECO:0000256" key="1">
    <source>
        <dbReference type="SAM" id="Phobius"/>
    </source>
</evidence>
<keyword evidence="1" id="KW-0472">Membrane</keyword>